<dbReference type="EMBL" id="MXAP01000012">
    <property type="protein sequence ID" value="OPH40055.1"/>
    <property type="molecule type" value="Genomic_DNA"/>
</dbReference>
<evidence type="ECO:0000313" key="4">
    <source>
        <dbReference type="EMBL" id="STZ04463.1"/>
    </source>
</evidence>
<evidence type="ECO:0000313" key="6">
    <source>
        <dbReference type="Proteomes" id="UP000254618"/>
    </source>
</evidence>
<evidence type="ECO:0000313" key="5">
    <source>
        <dbReference type="Proteomes" id="UP000190777"/>
    </source>
</evidence>
<dbReference type="EMBL" id="UGQF01000001">
    <property type="protein sequence ID" value="STZ04463.1"/>
    <property type="molecule type" value="Genomic_DNA"/>
</dbReference>
<dbReference type="AlphaFoldDB" id="A0A378QYC4"/>
<dbReference type="PANTHER" id="PTHR46229">
    <property type="entry name" value="BOLA TRANSCRIPTION REGULATOR"/>
    <property type="match status" value="1"/>
</dbReference>
<dbReference type="SUPFAM" id="SSF82657">
    <property type="entry name" value="BolA-like"/>
    <property type="match status" value="1"/>
</dbReference>
<sequence length="80" mass="8878">MNADDLIALLRPHFPNAEIQAVNQGNKFEVLIVDDSFDGKRLVQRQQVVYAIANPHIQSGVMHALTIHALTPAEYEAKKG</sequence>
<dbReference type="PIRSF" id="PIRSF003113">
    <property type="entry name" value="BolA"/>
    <property type="match status" value="1"/>
</dbReference>
<dbReference type="InterPro" id="IPR050961">
    <property type="entry name" value="BolA/IbaG_stress_morph_reg"/>
</dbReference>
<keyword evidence="5" id="KW-1185">Reference proteome</keyword>
<dbReference type="PANTHER" id="PTHR46229:SF2">
    <property type="entry name" value="BOLA-LIKE PROTEIN 1"/>
    <property type="match status" value="1"/>
</dbReference>
<accession>A0A378QYC4</accession>
<dbReference type="Proteomes" id="UP000254618">
    <property type="component" value="Unassembled WGS sequence"/>
</dbReference>
<evidence type="ECO:0000256" key="2">
    <source>
        <dbReference type="RuleBase" id="RU003860"/>
    </source>
</evidence>
<dbReference type="InterPro" id="IPR036065">
    <property type="entry name" value="BolA-like_sf"/>
</dbReference>
<reference evidence="4 6" key="2">
    <citation type="submission" date="2018-06" db="EMBL/GenBank/DDBJ databases">
        <authorList>
            <consortium name="Pathogen Informatics"/>
            <person name="Doyle S."/>
        </authorList>
    </citation>
    <scope>NUCLEOTIDE SEQUENCE [LARGE SCALE GENOMIC DNA]</scope>
    <source>
        <strain evidence="4 6">NCTC11012</strain>
    </source>
</reference>
<proteinExistence type="inferred from homology"/>
<dbReference type="Gene3D" id="3.30.300.90">
    <property type="entry name" value="BolA-like"/>
    <property type="match status" value="1"/>
</dbReference>
<evidence type="ECO:0000313" key="3">
    <source>
        <dbReference type="EMBL" id="OPH40055.1"/>
    </source>
</evidence>
<dbReference type="Proteomes" id="UP000190777">
    <property type="component" value="Unassembled WGS sequence"/>
</dbReference>
<evidence type="ECO:0000256" key="1">
    <source>
        <dbReference type="ARBA" id="ARBA00005578"/>
    </source>
</evidence>
<dbReference type="RefSeq" id="WP_079324048.1">
    <property type="nucleotide sequence ID" value="NZ_MXAP01000012.1"/>
</dbReference>
<protein>
    <submittedName>
        <fullName evidence="4">Transcriptional regulator BolA</fullName>
    </submittedName>
</protein>
<reference evidence="3 5" key="1">
    <citation type="submission" date="2017-03" db="EMBL/GenBank/DDBJ databases">
        <title>Draft genome sequence of Moraxella equi CCUG 4950T type strain.</title>
        <authorList>
            <person name="Salva-Serra F."/>
            <person name="Engstrom-Jakobsson H."/>
            <person name="Thorell K."/>
            <person name="Jaen-Luchoro D."/>
            <person name="Gonzales-Siles L."/>
            <person name="Karlsson R."/>
            <person name="Yazdan S."/>
            <person name="Boulund F."/>
            <person name="Johnning A."/>
            <person name="Engstrand L."/>
            <person name="Kristiansson E."/>
            <person name="Moore E."/>
        </authorList>
    </citation>
    <scope>NUCLEOTIDE SEQUENCE [LARGE SCALE GENOMIC DNA]</scope>
    <source>
        <strain evidence="3 5">CCUG 4950</strain>
    </source>
</reference>
<gene>
    <name evidence="4" type="primary">yrbA</name>
    <name evidence="3" type="ORF">B5J93_01240</name>
    <name evidence="4" type="ORF">NCTC11012_02745</name>
</gene>
<comment type="similarity">
    <text evidence="1 2">Belongs to the BolA/IbaG family.</text>
</comment>
<dbReference type="Pfam" id="PF01722">
    <property type="entry name" value="BolA"/>
    <property type="match status" value="1"/>
</dbReference>
<organism evidence="4 6">
    <name type="scientific">Moraxella equi</name>
    <dbReference type="NCBI Taxonomy" id="60442"/>
    <lineage>
        <taxon>Bacteria</taxon>
        <taxon>Pseudomonadati</taxon>
        <taxon>Pseudomonadota</taxon>
        <taxon>Gammaproteobacteria</taxon>
        <taxon>Moraxellales</taxon>
        <taxon>Moraxellaceae</taxon>
        <taxon>Moraxella</taxon>
    </lineage>
</organism>
<dbReference type="InterPro" id="IPR002634">
    <property type="entry name" value="BolA"/>
</dbReference>
<name>A0A378QYC4_9GAMM</name>